<dbReference type="EMBL" id="QSFP01000005">
    <property type="protein sequence ID" value="RHA68369.1"/>
    <property type="molecule type" value="Genomic_DNA"/>
</dbReference>
<dbReference type="Proteomes" id="UP000283586">
    <property type="component" value="Unassembled WGS sequence"/>
</dbReference>
<dbReference type="AlphaFoldDB" id="A0A173TZE3"/>
<dbReference type="SUPFAM" id="SSF54285">
    <property type="entry name" value="MoaD/ThiS"/>
    <property type="match status" value="1"/>
</dbReference>
<evidence type="ECO:0000313" key="10">
    <source>
        <dbReference type="Proteomes" id="UP000283586"/>
    </source>
</evidence>
<proteinExistence type="predicted"/>
<dbReference type="GeneID" id="61433025"/>
<evidence type="ECO:0000313" key="9">
    <source>
        <dbReference type="Proteomes" id="UP000283513"/>
    </source>
</evidence>
<dbReference type="EMBL" id="WNAJ01000002">
    <property type="protein sequence ID" value="MTR83987.1"/>
    <property type="molecule type" value="Genomic_DNA"/>
</dbReference>
<dbReference type="EMBL" id="QRQN01000018">
    <property type="protein sequence ID" value="RHN05784.1"/>
    <property type="molecule type" value="Genomic_DNA"/>
</dbReference>
<dbReference type="InterPro" id="IPR012675">
    <property type="entry name" value="Beta-grasp_dom_sf"/>
</dbReference>
<dbReference type="InterPro" id="IPR003749">
    <property type="entry name" value="ThiS/MoaD-like"/>
</dbReference>
<evidence type="ECO:0000313" key="2">
    <source>
        <dbReference type="EMBL" id="MTR83987.1"/>
    </source>
</evidence>
<reference evidence="1 8" key="1">
    <citation type="submission" date="2015-09" db="EMBL/GenBank/DDBJ databases">
        <authorList>
            <consortium name="Pathogen Informatics"/>
        </authorList>
    </citation>
    <scope>NUCLEOTIDE SEQUENCE [LARGE SCALE GENOMIC DNA]</scope>
    <source>
        <strain evidence="1 8">2789STDY5834960</strain>
    </source>
</reference>
<dbReference type="PANTHER" id="PTHR34472:SF1">
    <property type="entry name" value="SULFUR CARRIER PROTEIN THIS"/>
    <property type="match status" value="1"/>
</dbReference>
<evidence type="ECO:0000313" key="5">
    <source>
        <dbReference type="EMBL" id="RHC17033.1"/>
    </source>
</evidence>
<evidence type="ECO:0000313" key="1">
    <source>
        <dbReference type="EMBL" id="CUN06598.1"/>
    </source>
</evidence>
<dbReference type="EMBL" id="QRID01000004">
    <property type="protein sequence ID" value="RHG29615.1"/>
    <property type="molecule type" value="Genomic_DNA"/>
</dbReference>
<dbReference type="CDD" id="cd00565">
    <property type="entry name" value="Ubl_ThiS"/>
    <property type="match status" value="1"/>
</dbReference>
<reference evidence="2 13" key="3">
    <citation type="journal article" date="2019" name="Nat. Med.">
        <title>A library of human gut bacterial isolates paired with longitudinal multiomics data enables mechanistic microbiome research.</title>
        <authorList>
            <person name="Poyet M."/>
            <person name="Groussin M."/>
            <person name="Gibbons S.M."/>
            <person name="Avila-Pacheco J."/>
            <person name="Jiang X."/>
            <person name="Kearney S.M."/>
            <person name="Perrotta A.R."/>
            <person name="Berdy B."/>
            <person name="Zhao S."/>
            <person name="Lieberman T.D."/>
            <person name="Swanson P.K."/>
            <person name="Smith M."/>
            <person name="Roesemann S."/>
            <person name="Alexander J.E."/>
            <person name="Rich S.A."/>
            <person name="Livny J."/>
            <person name="Vlamakis H."/>
            <person name="Clish C."/>
            <person name="Bullock K."/>
            <person name="Deik A."/>
            <person name="Scott J."/>
            <person name="Pierce K.A."/>
            <person name="Xavier R.J."/>
            <person name="Alm E.J."/>
        </authorList>
    </citation>
    <scope>NUCLEOTIDE SEQUENCE [LARGE SCALE GENOMIC DNA]</scope>
    <source>
        <strain evidence="2 13">BIOML-A1</strain>
    </source>
</reference>
<dbReference type="PANTHER" id="PTHR34472">
    <property type="entry name" value="SULFUR CARRIER PROTEIN THIS"/>
    <property type="match status" value="1"/>
</dbReference>
<evidence type="ECO:0000313" key="4">
    <source>
        <dbReference type="EMBL" id="RHA68369.1"/>
    </source>
</evidence>
<evidence type="ECO:0000313" key="12">
    <source>
        <dbReference type="Proteomes" id="UP000284465"/>
    </source>
</evidence>
<dbReference type="RefSeq" id="WP_006857664.1">
    <property type="nucleotide sequence ID" value="NZ_CABIYH010000012.1"/>
</dbReference>
<dbReference type="PaxDb" id="166486-ERS852572_01741"/>
<reference evidence="3 14" key="4">
    <citation type="submission" date="2019-10" db="EMBL/GenBank/DDBJ databases">
        <title>Roseburia spp. ameliorate alcoholic fatty liver via restoration of gut barrier function.</title>
        <authorList>
            <person name="Seo B."/>
            <person name="Ko G."/>
        </authorList>
    </citation>
    <scope>NUCLEOTIDE SEQUENCE [LARGE SCALE GENOMIC DNA]</scope>
    <source>
        <strain evidence="3 14">SNUG30017</strain>
    </source>
</reference>
<dbReference type="InterPro" id="IPR010035">
    <property type="entry name" value="Thi_S"/>
</dbReference>
<dbReference type="EMBL" id="WGGT01000002">
    <property type="protein sequence ID" value="MVQ44732.1"/>
    <property type="molecule type" value="Genomic_DNA"/>
</dbReference>
<dbReference type="EMBL" id="QSHO01000007">
    <property type="protein sequence ID" value="RHC17033.1"/>
    <property type="molecule type" value="Genomic_DNA"/>
</dbReference>
<dbReference type="Proteomes" id="UP000479531">
    <property type="component" value="Unassembled WGS sequence"/>
</dbReference>
<evidence type="ECO:0000313" key="14">
    <source>
        <dbReference type="Proteomes" id="UP000479531"/>
    </source>
</evidence>
<gene>
    <name evidence="1" type="primary">thiS</name>
    <name evidence="6" type="ORF">DW264_05315</name>
    <name evidence="5" type="ORF">DW856_09185</name>
    <name evidence="4" type="ORF">DW927_06520</name>
    <name evidence="7" type="ORF">DWZ31_13975</name>
    <name evidence="1" type="ORF">ERS852572_01741</name>
    <name evidence="3" type="ORF">GCK47_03145</name>
    <name evidence="2" type="ORF">GMD50_02750</name>
</gene>
<dbReference type="OrthoDB" id="9798559at2"/>
<dbReference type="EMBL" id="CYXZ01000012">
    <property type="protein sequence ID" value="CUN06598.1"/>
    <property type="molecule type" value="Genomic_DNA"/>
</dbReference>
<dbReference type="NCBIfam" id="TIGR01683">
    <property type="entry name" value="thiS"/>
    <property type="match status" value="1"/>
</dbReference>
<dbReference type="Proteomes" id="UP000284051">
    <property type="component" value="Unassembled WGS sequence"/>
</dbReference>
<dbReference type="Proteomes" id="UP000095350">
    <property type="component" value="Unassembled WGS sequence"/>
</dbReference>
<evidence type="ECO:0000313" key="11">
    <source>
        <dbReference type="Proteomes" id="UP000284051"/>
    </source>
</evidence>
<accession>A0A173TZE3</accession>
<reference evidence="9 10" key="2">
    <citation type="submission" date="2018-08" db="EMBL/GenBank/DDBJ databases">
        <title>A genome reference for cultivated species of the human gut microbiota.</title>
        <authorList>
            <person name="Zou Y."/>
            <person name="Xue W."/>
            <person name="Luo G."/>
        </authorList>
    </citation>
    <scope>NUCLEOTIDE SEQUENCE [LARGE SCALE GENOMIC DNA]</scope>
    <source>
        <strain evidence="7 10">AF31-21AC</strain>
        <strain evidence="6 11">AM22-21LB</strain>
        <strain evidence="5 9">AM37-1AC</strain>
        <strain evidence="4 12">AM43-11</strain>
    </source>
</reference>
<dbReference type="Proteomes" id="UP000478483">
    <property type="component" value="Unassembled WGS sequence"/>
</dbReference>
<dbReference type="Proteomes" id="UP000283513">
    <property type="component" value="Unassembled WGS sequence"/>
</dbReference>
<dbReference type="Proteomes" id="UP000284465">
    <property type="component" value="Unassembled WGS sequence"/>
</dbReference>
<dbReference type="STRING" id="166486.ERS852572_01741"/>
<dbReference type="InterPro" id="IPR016155">
    <property type="entry name" value="Mopterin_synth/thiamin_S_b"/>
</dbReference>
<dbReference type="Gene3D" id="3.10.20.30">
    <property type="match status" value="1"/>
</dbReference>
<evidence type="ECO:0000313" key="8">
    <source>
        <dbReference type="Proteomes" id="UP000095350"/>
    </source>
</evidence>
<evidence type="ECO:0000313" key="6">
    <source>
        <dbReference type="EMBL" id="RHG29615.1"/>
    </source>
</evidence>
<dbReference type="Pfam" id="PF02597">
    <property type="entry name" value="ThiS"/>
    <property type="match status" value="1"/>
</dbReference>
<evidence type="ECO:0000313" key="13">
    <source>
        <dbReference type="Proteomes" id="UP000478483"/>
    </source>
</evidence>
<sequence>MEINGKHTKLPEGTTILDYLEQNHYVLAQIAVEHNYVILDKEDYAKVVLKDDDILEIVSFMGGGC</sequence>
<organism evidence="1 8">
    <name type="scientific">Roseburia intestinalis</name>
    <dbReference type="NCBI Taxonomy" id="166486"/>
    <lineage>
        <taxon>Bacteria</taxon>
        <taxon>Bacillati</taxon>
        <taxon>Bacillota</taxon>
        <taxon>Clostridia</taxon>
        <taxon>Lachnospirales</taxon>
        <taxon>Lachnospiraceae</taxon>
        <taxon>Roseburia</taxon>
    </lineage>
</organism>
<evidence type="ECO:0000313" key="3">
    <source>
        <dbReference type="EMBL" id="MVQ44732.1"/>
    </source>
</evidence>
<name>A0A173TZE3_9FIRM</name>
<protein>
    <submittedName>
        <fullName evidence="2">Sulfur carrier protein ThiS</fullName>
    </submittedName>
    <submittedName>
        <fullName evidence="1">Thiamine biosynthesis protein ThiS</fullName>
    </submittedName>
</protein>
<evidence type="ECO:0000313" key="7">
    <source>
        <dbReference type="EMBL" id="RHN05784.1"/>
    </source>
</evidence>